<evidence type="ECO:0000256" key="1">
    <source>
        <dbReference type="ARBA" id="ARBA00006484"/>
    </source>
</evidence>
<evidence type="ECO:0000313" key="3">
    <source>
        <dbReference type="EMBL" id="ASV73467.1"/>
    </source>
</evidence>
<sequence length="275" mass="30079">MGFVTRGKTQRAGFMREIAMKDTIFSLAGRTALITGASRGIGRAIAQVFAQAGADLFICSRTEEAIRKTAEELSQSTGQRVEWLAADVARREDTDRLAAEALARMGHIDILINNAGWNIPQAIDEIQDKDWDYLVELNLTNAMRLTRALVPKMKERRWGRIIHMSSMMALASTAKRNAYSATKAALVGMAKASALDLGPFNITVNCIAPGPIATEMPMTLLSKEQQEQIVSRTALGRWGQPEEVAWPTLLLASEAGRYITGQVIVVDGGCLARIF</sequence>
<dbReference type="GO" id="GO:0004316">
    <property type="term" value="F:3-oxoacyl-[acyl-carrier-protein] reductase (NADPH) activity"/>
    <property type="evidence" value="ECO:0007669"/>
    <property type="project" value="UniProtKB-EC"/>
</dbReference>
<keyword evidence="3" id="KW-0560">Oxidoreductase</keyword>
<dbReference type="PRINTS" id="PR00080">
    <property type="entry name" value="SDRFAMILY"/>
</dbReference>
<comment type="similarity">
    <text evidence="1">Belongs to the short-chain dehydrogenases/reductases (SDR) family.</text>
</comment>
<dbReference type="Proteomes" id="UP000215086">
    <property type="component" value="Chromosome"/>
</dbReference>
<dbReference type="NCBIfam" id="NF005559">
    <property type="entry name" value="PRK07231.1"/>
    <property type="match status" value="1"/>
</dbReference>
<dbReference type="SMART" id="SM00822">
    <property type="entry name" value="PKS_KR"/>
    <property type="match status" value="1"/>
</dbReference>
<feature type="domain" description="Ketoreductase" evidence="2">
    <location>
        <begin position="30"/>
        <end position="210"/>
    </location>
</feature>
<gene>
    <name evidence="3" type="ORF">THTE_0865</name>
</gene>
<dbReference type="Gene3D" id="3.40.50.720">
    <property type="entry name" value="NAD(P)-binding Rossmann-like Domain"/>
    <property type="match status" value="1"/>
</dbReference>
<dbReference type="AlphaFoldDB" id="A0A286RC10"/>
<protein>
    <submittedName>
        <fullName evidence="3">3-oxoacyl-[acyl-carrier protein] reductase</fullName>
        <ecNumber evidence="3">1.1.1.100</ecNumber>
    </submittedName>
</protein>
<dbReference type="EC" id="1.1.1.100" evidence="3"/>
<dbReference type="KEGG" id="ttf:THTE_0865"/>
<dbReference type="CDD" id="cd05233">
    <property type="entry name" value="SDR_c"/>
    <property type="match status" value="1"/>
</dbReference>
<organism evidence="3 4">
    <name type="scientific">Thermogutta terrifontis</name>
    <dbReference type="NCBI Taxonomy" id="1331910"/>
    <lineage>
        <taxon>Bacteria</taxon>
        <taxon>Pseudomonadati</taxon>
        <taxon>Planctomycetota</taxon>
        <taxon>Planctomycetia</taxon>
        <taxon>Pirellulales</taxon>
        <taxon>Thermoguttaceae</taxon>
        <taxon>Thermogutta</taxon>
    </lineage>
</organism>
<dbReference type="NCBIfam" id="NF009466">
    <property type="entry name" value="PRK12826.1-2"/>
    <property type="match status" value="1"/>
</dbReference>
<accession>A0A286RC10</accession>
<dbReference type="InterPro" id="IPR036291">
    <property type="entry name" value="NAD(P)-bd_dom_sf"/>
</dbReference>
<reference evidence="3 4" key="1">
    <citation type="journal article" name="Front. Microbiol.">
        <title>Sugar Metabolism of the First Thermophilic Planctomycete Thermogutta terrifontis: Comparative Genomic and Transcriptomic Approaches.</title>
        <authorList>
            <person name="Elcheninov A.G."/>
            <person name="Menzel P."/>
            <person name="Gudbergsdottir S.R."/>
            <person name="Slesarev A.I."/>
            <person name="Kadnikov V.V."/>
            <person name="Krogh A."/>
            <person name="Bonch-Osmolovskaya E.A."/>
            <person name="Peng X."/>
            <person name="Kublanov I.V."/>
        </authorList>
    </citation>
    <scope>NUCLEOTIDE SEQUENCE [LARGE SCALE GENOMIC DNA]</scope>
    <source>
        <strain evidence="3 4">R1</strain>
    </source>
</reference>
<dbReference type="InterPro" id="IPR050259">
    <property type="entry name" value="SDR"/>
</dbReference>
<dbReference type="PANTHER" id="PTHR42879:SF6">
    <property type="entry name" value="NADPH-DEPENDENT REDUCTASE BACG"/>
    <property type="match status" value="1"/>
</dbReference>
<dbReference type="SUPFAM" id="SSF51735">
    <property type="entry name" value="NAD(P)-binding Rossmann-fold domains"/>
    <property type="match status" value="1"/>
</dbReference>
<proteinExistence type="inferred from homology"/>
<dbReference type="FunFam" id="3.40.50.720:FF:000084">
    <property type="entry name" value="Short-chain dehydrogenase reductase"/>
    <property type="match status" value="1"/>
</dbReference>
<dbReference type="PANTHER" id="PTHR42879">
    <property type="entry name" value="3-OXOACYL-(ACYL-CARRIER-PROTEIN) REDUCTASE"/>
    <property type="match status" value="1"/>
</dbReference>
<evidence type="ECO:0000259" key="2">
    <source>
        <dbReference type="SMART" id="SM00822"/>
    </source>
</evidence>
<dbReference type="Pfam" id="PF13561">
    <property type="entry name" value="adh_short_C2"/>
    <property type="match status" value="1"/>
</dbReference>
<dbReference type="EMBL" id="CP018477">
    <property type="protein sequence ID" value="ASV73467.1"/>
    <property type="molecule type" value="Genomic_DNA"/>
</dbReference>
<dbReference type="InterPro" id="IPR002347">
    <property type="entry name" value="SDR_fam"/>
</dbReference>
<keyword evidence="4" id="KW-1185">Reference proteome</keyword>
<name>A0A286RC10_9BACT</name>
<dbReference type="InterPro" id="IPR057326">
    <property type="entry name" value="KR_dom"/>
</dbReference>
<dbReference type="PRINTS" id="PR00081">
    <property type="entry name" value="GDHRDH"/>
</dbReference>
<evidence type="ECO:0000313" key="4">
    <source>
        <dbReference type="Proteomes" id="UP000215086"/>
    </source>
</evidence>